<reference evidence="1 2" key="1">
    <citation type="journal article" date="2023" name="Science">
        <title>Complex scaffold remodeling in plant triterpene biosynthesis.</title>
        <authorList>
            <person name="De La Pena R."/>
            <person name="Hodgson H."/>
            <person name="Liu J.C."/>
            <person name="Stephenson M.J."/>
            <person name="Martin A.C."/>
            <person name="Owen C."/>
            <person name="Harkess A."/>
            <person name="Leebens-Mack J."/>
            <person name="Jimenez L.E."/>
            <person name="Osbourn A."/>
            <person name="Sattely E.S."/>
        </authorList>
    </citation>
    <scope>NUCLEOTIDE SEQUENCE [LARGE SCALE GENOMIC DNA]</scope>
    <source>
        <strain evidence="2">cv. JPN11</strain>
        <tissue evidence="1">Leaf</tissue>
    </source>
</reference>
<evidence type="ECO:0000313" key="1">
    <source>
        <dbReference type="EMBL" id="KAJ4704356.1"/>
    </source>
</evidence>
<protein>
    <submittedName>
        <fullName evidence="1">Uncharacterized protein</fullName>
    </submittedName>
</protein>
<comment type="caution">
    <text evidence="1">The sequence shown here is derived from an EMBL/GenBank/DDBJ whole genome shotgun (WGS) entry which is preliminary data.</text>
</comment>
<keyword evidence="2" id="KW-1185">Reference proteome</keyword>
<accession>A0ACC1WYX6</accession>
<name>A0ACC1WYX6_MELAZ</name>
<dbReference type="EMBL" id="CM051405">
    <property type="protein sequence ID" value="KAJ4704356.1"/>
    <property type="molecule type" value="Genomic_DNA"/>
</dbReference>
<sequence>MEDIVPEAESLLQHPVNLSSKEEDEAPGKGEEKPNGFLNHLICNLVAGEGANKKRKIEENDNKQREAEAEEKRGGLLDHIIHSLVSPKAGDANQKKTEVFESSSGGKRTGNEEGSVSEEEVGVSGGGLIKNAISNFFHRSDEAEEEANSIQKVEENIVEENEEVKTQGGGGIIDNIVSHLPTSLRDEAPTTDEATILIHSIVHE</sequence>
<proteinExistence type="predicted"/>
<organism evidence="1 2">
    <name type="scientific">Melia azedarach</name>
    <name type="common">Chinaberry tree</name>
    <dbReference type="NCBI Taxonomy" id="155640"/>
    <lineage>
        <taxon>Eukaryota</taxon>
        <taxon>Viridiplantae</taxon>
        <taxon>Streptophyta</taxon>
        <taxon>Embryophyta</taxon>
        <taxon>Tracheophyta</taxon>
        <taxon>Spermatophyta</taxon>
        <taxon>Magnoliopsida</taxon>
        <taxon>eudicotyledons</taxon>
        <taxon>Gunneridae</taxon>
        <taxon>Pentapetalae</taxon>
        <taxon>rosids</taxon>
        <taxon>malvids</taxon>
        <taxon>Sapindales</taxon>
        <taxon>Meliaceae</taxon>
        <taxon>Melia</taxon>
    </lineage>
</organism>
<dbReference type="Proteomes" id="UP001164539">
    <property type="component" value="Chromosome 12"/>
</dbReference>
<gene>
    <name evidence="1" type="ORF">OWV82_021279</name>
</gene>
<evidence type="ECO:0000313" key="2">
    <source>
        <dbReference type="Proteomes" id="UP001164539"/>
    </source>
</evidence>